<dbReference type="Gene3D" id="3.40.50.300">
    <property type="entry name" value="P-loop containing nucleotide triphosphate hydrolases"/>
    <property type="match status" value="1"/>
</dbReference>
<accession>Q01NM1</accession>
<name>Q01NM1_SOLUE</name>
<dbReference type="GO" id="GO:0003677">
    <property type="term" value="F:DNA binding"/>
    <property type="evidence" value="ECO:0007669"/>
    <property type="project" value="InterPro"/>
</dbReference>
<dbReference type="Pfam" id="PF01078">
    <property type="entry name" value="Mg_chelatase"/>
    <property type="match status" value="1"/>
</dbReference>
<evidence type="ECO:0000256" key="3">
    <source>
        <dbReference type="ARBA" id="ARBA00022840"/>
    </source>
</evidence>
<evidence type="ECO:0000313" key="5">
    <source>
        <dbReference type="EMBL" id="ABJ88749.1"/>
    </source>
</evidence>
<dbReference type="InterPro" id="IPR004482">
    <property type="entry name" value="Mg_chelat-rel"/>
</dbReference>
<reference evidence="5" key="1">
    <citation type="submission" date="2006-10" db="EMBL/GenBank/DDBJ databases">
        <title>Complete sequence of Solibacter usitatus Ellin6076.</title>
        <authorList>
            <consortium name="US DOE Joint Genome Institute"/>
            <person name="Copeland A."/>
            <person name="Lucas S."/>
            <person name="Lapidus A."/>
            <person name="Barry K."/>
            <person name="Detter J.C."/>
            <person name="Glavina del Rio T."/>
            <person name="Hammon N."/>
            <person name="Israni S."/>
            <person name="Dalin E."/>
            <person name="Tice H."/>
            <person name="Pitluck S."/>
            <person name="Thompson L.S."/>
            <person name="Brettin T."/>
            <person name="Bruce D."/>
            <person name="Han C."/>
            <person name="Tapia R."/>
            <person name="Gilna P."/>
            <person name="Schmutz J."/>
            <person name="Larimer F."/>
            <person name="Land M."/>
            <person name="Hauser L."/>
            <person name="Kyrpides N."/>
            <person name="Mikhailova N."/>
            <person name="Janssen P.H."/>
            <person name="Kuske C.R."/>
            <person name="Richardson P."/>
        </authorList>
    </citation>
    <scope>NUCLEOTIDE SEQUENCE</scope>
    <source>
        <strain evidence="5">Ellin6076</strain>
    </source>
</reference>
<evidence type="ECO:0000256" key="1">
    <source>
        <dbReference type="ARBA" id="ARBA00006354"/>
    </source>
</evidence>
<dbReference type="eggNOG" id="COG0606">
    <property type="taxonomic scope" value="Bacteria"/>
</dbReference>
<dbReference type="InterPro" id="IPR000523">
    <property type="entry name" value="Mg_chelatse_chII-like_cat_dom"/>
</dbReference>
<organism evidence="5">
    <name type="scientific">Solibacter usitatus (strain Ellin6076)</name>
    <dbReference type="NCBI Taxonomy" id="234267"/>
    <lineage>
        <taxon>Bacteria</taxon>
        <taxon>Pseudomonadati</taxon>
        <taxon>Acidobacteriota</taxon>
        <taxon>Terriglobia</taxon>
        <taxon>Bryobacterales</taxon>
        <taxon>Solibacteraceae</taxon>
        <taxon>Candidatus Solibacter</taxon>
    </lineage>
</organism>
<keyword evidence="3" id="KW-0067">ATP-binding</keyword>
<dbReference type="InterPro" id="IPR020568">
    <property type="entry name" value="Ribosomal_Su5_D2-typ_SF"/>
</dbReference>
<dbReference type="Gene3D" id="3.30.230.10">
    <property type="match status" value="1"/>
</dbReference>
<protein>
    <submittedName>
        <fullName evidence="5">Mg chelatase, subunit ChlI</fullName>
    </submittedName>
</protein>
<dbReference type="AlphaFoldDB" id="Q01NM1"/>
<dbReference type="PRINTS" id="PR01657">
    <property type="entry name" value="MCMFAMILY"/>
</dbReference>
<dbReference type="FunCoup" id="Q01NM1">
    <property type="interactions" value="387"/>
</dbReference>
<dbReference type="NCBIfam" id="TIGR00368">
    <property type="entry name" value="YifB family Mg chelatase-like AAA ATPase"/>
    <property type="match status" value="1"/>
</dbReference>
<dbReference type="GO" id="GO:0005524">
    <property type="term" value="F:ATP binding"/>
    <property type="evidence" value="ECO:0007669"/>
    <property type="project" value="UniProtKB-KW"/>
</dbReference>
<dbReference type="EMBL" id="CP000473">
    <property type="protein sequence ID" value="ABJ88749.1"/>
    <property type="molecule type" value="Genomic_DNA"/>
</dbReference>
<dbReference type="InParanoid" id="Q01NM1"/>
<evidence type="ECO:0000256" key="2">
    <source>
        <dbReference type="ARBA" id="ARBA00022741"/>
    </source>
</evidence>
<dbReference type="HOGENOM" id="CLU_026145_1_0_0"/>
<dbReference type="SUPFAM" id="SSF52540">
    <property type="entry name" value="P-loop containing nucleoside triphosphate hydrolases"/>
    <property type="match status" value="1"/>
</dbReference>
<dbReference type="SUPFAM" id="SSF54211">
    <property type="entry name" value="Ribosomal protein S5 domain 2-like"/>
    <property type="match status" value="1"/>
</dbReference>
<evidence type="ECO:0000259" key="4">
    <source>
        <dbReference type="SMART" id="SM00382"/>
    </source>
</evidence>
<dbReference type="CDD" id="cd00009">
    <property type="entry name" value="AAA"/>
    <property type="match status" value="1"/>
</dbReference>
<dbReference type="InterPro" id="IPR027417">
    <property type="entry name" value="P-loop_NTPase"/>
</dbReference>
<dbReference type="KEGG" id="sus:Acid_7854"/>
<feature type="domain" description="AAA+ ATPase" evidence="4">
    <location>
        <begin position="219"/>
        <end position="403"/>
    </location>
</feature>
<dbReference type="PANTHER" id="PTHR32039:SF7">
    <property type="entry name" value="COMPETENCE PROTEIN COMM"/>
    <property type="match status" value="1"/>
</dbReference>
<sequence length="512" mass="55099">MLRFTSMALFKTRSAAVYGIDAHLIDVEVDMFSSGNARDSVMVGMPDVAVRESRERIKSALINSGFGYPNKQITINLAPANVRKEGAGFDLPVAIGILGAMGAVPVLDQHILIGELSLDGAIRPVRGALSIAVCAREKGILNLIVPAENAAEAAVVEGVNVYGVRYLAEVVALVNRPGEFAPVRVARNGHAAYASTAPDFREVRGQTMAKRALEVAAAGQHNVLMIGPPGSGKTMLAKRLAGILPPLTFEEAIETTKVHSIAGSLPNGAGLLHDRPFRAPHHTISDAGLIGGGAGIPRPGEASLAHNGMLFLDEFPEFPRDVLEMLRQPLEDGSLTIARSSMTLHFPSNFMLVAAMNPCRCGFYGDSTRECRCTPGQIQQYLGKISGPLLDRIDIHVEVPAVPFQELRGGSTSESSAEIRGRVERARAVQHARGFYNSRMPSRDLRNVCELDDAGERTLEMAVRRMSLSARAHDRILKVARTVADLGGSPGVSAKHVAEAVQYRSLDRHYWT</sequence>
<dbReference type="SMART" id="SM00382">
    <property type="entry name" value="AAA"/>
    <property type="match status" value="1"/>
</dbReference>
<dbReference type="InterPro" id="IPR001208">
    <property type="entry name" value="MCM_dom"/>
</dbReference>
<dbReference type="PANTHER" id="PTHR32039">
    <property type="entry name" value="MAGNESIUM-CHELATASE SUBUNIT CHLI"/>
    <property type="match status" value="1"/>
</dbReference>
<dbReference type="InterPro" id="IPR003593">
    <property type="entry name" value="AAA+_ATPase"/>
</dbReference>
<dbReference type="Pfam" id="PF13541">
    <property type="entry name" value="ChlI"/>
    <property type="match status" value="1"/>
</dbReference>
<dbReference type="Pfam" id="PF13335">
    <property type="entry name" value="Mg_chelatase_C"/>
    <property type="match status" value="1"/>
</dbReference>
<comment type="similarity">
    <text evidence="1">Belongs to the Mg-chelatase subunits D/I family. ComM subfamily.</text>
</comment>
<dbReference type="InterPro" id="IPR025158">
    <property type="entry name" value="Mg_chelat-rel_C"/>
</dbReference>
<dbReference type="InterPro" id="IPR045006">
    <property type="entry name" value="CHLI-like"/>
</dbReference>
<dbReference type="STRING" id="234267.Acid_7854"/>
<dbReference type="InterPro" id="IPR014721">
    <property type="entry name" value="Ribsml_uS5_D2-typ_fold_subgr"/>
</dbReference>
<keyword evidence="2" id="KW-0547">Nucleotide-binding</keyword>
<gene>
    <name evidence="5" type="ordered locus">Acid_7854</name>
</gene>
<proteinExistence type="inferred from homology"/>